<keyword evidence="3 4" id="KW-0732">Signal</keyword>
<keyword evidence="6" id="KW-1185">Reference proteome</keyword>
<feature type="chain" id="PRO_5039212645" evidence="4">
    <location>
        <begin position="24"/>
        <end position="413"/>
    </location>
</feature>
<dbReference type="RefSeq" id="WP_121805795.1">
    <property type="nucleotide sequence ID" value="NZ_RDBE01000006.1"/>
</dbReference>
<dbReference type="EMBL" id="RDBE01000006">
    <property type="protein sequence ID" value="RLV50031.1"/>
    <property type="molecule type" value="Genomic_DNA"/>
</dbReference>
<gene>
    <name evidence="5" type="ORF">D9V37_09190</name>
</gene>
<dbReference type="GO" id="GO:0055052">
    <property type="term" value="C:ATP-binding cassette (ABC) transporter complex, substrate-binding subunit-containing"/>
    <property type="evidence" value="ECO:0007669"/>
    <property type="project" value="TreeGrafter"/>
</dbReference>
<dbReference type="SUPFAM" id="SSF53850">
    <property type="entry name" value="Periplasmic binding protein-like II"/>
    <property type="match status" value="1"/>
</dbReference>
<comment type="caution">
    <text evidence="5">The sequence shown here is derived from an EMBL/GenBank/DDBJ whole genome shotgun (WGS) entry which is preliminary data.</text>
</comment>
<dbReference type="Proteomes" id="UP000281708">
    <property type="component" value="Unassembled WGS sequence"/>
</dbReference>
<dbReference type="InterPro" id="IPR006059">
    <property type="entry name" value="SBP"/>
</dbReference>
<evidence type="ECO:0000256" key="4">
    <source>
        <dbReference type="SAM" id="SignalP"/>
    </source>
</evidence>
<dbReference type="Gene3D" id="3.40.190.10">
    <property type="entry name" value="Periplasmic binding protein-like II"/>
    <property type="match status" value="1"/>
</dbReference>
<dbReference type="Pfam" id="PF13416">
    <property type="entry name" value="SBP_bac_8"/>
    <property type="match status" value="1"/>
</dbReference>
<dbReference type="PANTHER" id="PTHR30061:SF50">
    <property type="entry name" value="MALTOSE_MALTODEXTRIN-BINDING PERIPLASMIC PROTEIN"/>
    <property type="match status" value="1"/>
</dbReference>
<dbReference type="PANTHER" id="PTHR30061">
    <property type="entry name" value="MALTOSE-BINDING PERIPLASMIC PROTEIN"/>
    <property type="match status" value="1"/>
</dbReference>
<accession>A0A3L8P4H0</accession>
<dbReference type="OrthoDB" id="1650177at2"/>
<comment type="similarity">
    <text evidence="1">Belongs to the bacterial solute-binding protein 1 family.</text>
</comment>
<proteinExistence type="inferred from homology"/>
<sequence>MSPIRRPALAAALAGGLALAALAGCGGGSGFDSTASSSGAIKVLIGSSGDAETAAVKKAVAAWSKQTGKKASVSVANDLAQQLSQGFASGKPPDLFYVSTDQLAGYAGNGSLYAYGDKLSDTGDFYPNLVQAFTVDKKLYCAPKDFSTLQLVINTEMWQKAGLTDADVPTTWDQLDAVAKKLAASSGAKAGLTFSPEYARIGSFMAQAGGGMTNADQTEATVDSSANVTALDYVKKLLTDGAAAYSSTLGAGWGGEAFGKGLAAMTIEGNWLIGAMASDYPDVKYRVVALPAGPKGPGTLAFTNCWGIAAKSGHKSDTVKLVDYLTTAQQQIRFADEFGVIPSVKSAAEQWQQQQPGYAPFIAGADYAQNTPSTQGSADVVSDFNSQLETLAKSDPKTILASVQKSLAATMTQ</sequence>
<keyword evidence="2" id="KW-0813">Transport</keyword>
<organism evidence="5 6">
    <name type="scientific">Nocardioides mangrovicus</name>
    <dbReference type="NCBI Taxonomy" id="2478913"/>
    <lineage>
        <taxon>Bacteria</taxon>
        <taxon>Bacillati</taxon>
        <taxon>Actinomycetota</taxon>
        <taxon>Actinomycetes</taxon>
        <taxon>Propionibacteriales</taxon>
        <taxon>Nocardioidaceae</taxon>
        <taxon>Nocardioides</taxon>
    </lineage>
</organism>
<name>A0A3L8P4H0_9ACTN</name>
<dbReference type="PROSITE" id="PS51257">
    <property type="entry name" value="PROKAR_LIPOPROTEIN"/>
    <property type="match status" value="1"/>
</dbReference>
<dbReference type="AlphaFoldDB" id="A0A3L8P4H0"/>
<reference evidence="5 6" key="1">
    <citation type="submission" date="2018-10" db="EMBL/GenBank/DDBJ databases">
        <title>Marmoricola sp. 4Q3S-7 whole genome shotgun sequence.</title>
        <authorList>
            <person name="Li F."/>
        </authorList>
    </citation>
    <scope>NUCLEOTIDE SEQUENCE [LARGE SCALE GENOMIC DNA]</scope>
    <source>
        <strain evidence="5 6">4Q3S-7</strain>
    </source>
</reference>
<evidence type="ECO:0000256" key="2">
    <source>
        <dbReference type="ARBA" id="ARBA00022448"/>
    </source>
</evidence>
<evidence type="ECO:0000313" key="5">
    <source>
        <dbReference type="EMBL" id="RLV50031.1"/>
    </source>
</evidence>
<evidence type="ECO:0000313" key="6">
    <source>
        <dbReference type="Proteomes" id="UP000281708"/>
    </source>
</evidence>
<dbReference type="GO" id="GO:0015768">
    <property type="term" value="P:maltose transport"/>
    <property type="evidence" value="ECO:0007669"/>
    <property type="project" value="TreeGrafter"/>
</dbReference>
<evidence type="ECO:0000256" key="1">
    <source>
        <dbReference type="ARBA" id="ARBA00008520"/>
    </source>
</evidence>
<dbReference type="GO" id="GO:0042956">
    <property type="term" value="P:maltodextrin transmembrane transport"/>
    <property type="evidence" value="ECO:0007669"/>
    <property type="project" value="TreeGrafter"/>
</dbReference>
<feature type="signal peptide" evidence="4">
    <location>
        <begin position="1"/>
        <end position="23"/>
    </location>
</feature>
<protein>
    <submittedName>
        <fullName evidence="5">Extracellular solute-binding protein</fullName>
    </submittedName>
</protein>
<evidence type="ECO:0000256" key="3">
    <source>
        <dbReference type="ARBA" id="ARBA00022729"/>
    </source>
</evidence>
<dbReference type="GO" id="GO:1901982">
    <property type="term" value="F:maltose binding"/>
    <property type="evidence" value="ECO:0007669"/>
    <property type="project" value="TreeGrafter"/>
</dbReference>